<evidence type="ECO:0000256" key="6">
    <source>
        <dbReference type="ARBA" id="ARBA00022989"/>
    </source>
</evidence>
<keyword evidence="4 12" id="KW-0894">Sodium channel</keyword>
<dbReference type="GO" id="GO:0015280">
    <property type="term" value="F:ligand-gated sodium channel activity"/>
    <property type="evidence" value="ECO:0007669"/>
    <property type="project" value="TreeGrafter"/>
</dbReference>
<keyword evidence="14" id="KW-1185">Reference proteome</keyword>
<dbReference type="Pfam" id="PF00858">
    <property type="entry name" value="ASC"/>
    <property type="match status" value="1"/>
</dbReference>
<sequence length="450" mass="51614">MAFVKVKECLTDPRQLVKLILLVVCVCITLYQLSECVNKIMHPPITSYYKFRRNDTIKYPAVTVCRRPKFKSHLFPQYGLRSVIGDLAAYDTFKFFRFDSYTLEEFMNETTYSLDETIPLYGYKGSGLGENINFTSSYYSDRGLCHTIIPKETADTFSVSTGYWLYLKHTTKEKTKDDNGQSTSGFEIHIHDQNNVKDDLSINTDYLYIESAEIVHLTLTVQTYNQISTTSDPCLDDPAYSKSKCEEKCLHNAAAKAAGCKVPWLRQLENEYPECINSSAINTVNNLFGEFKRKDILQKCNCVNACNNSIYYYQIESRKDADTILSPSSTISIYFASDLVTDLTEVISYDWNIFLSDVGGSLGFLLGLSVIGFVNVLEEIIKLVLKKEDKTEENFVENEKKLPDFNTEGGNMEGENLKSVMEFVANCDMYHYMQEKKMMEEQEIRENKYI</sequence>
<dbReference type="GO" id="GO:0005886">
    <property type="term" value="C:plasma membrane"/>
    <property type="evidence" value="ECO:0007669"/>
    <property type="project" value="TreeGrafter"/>
</dbReference>
<evidence type="ECO:0000256" key="11">
    <source>
        <dbReference type="ARBA" id="ARBA00023303"/>
    </source>
</evidence>
<evidence type="ECO:0000256" key="7">
    <source>
        <dbReference type="ARBA" id="ARBA00023053"/>
    </source>
</evidence>
<protein>
    <submittedName>
        <fullName evidence="13">Uncharacterized protein</fullName>
    </submittedName>
</protein>
<evidence type="ECO:0000256" key="9">
    <source>
        <dbReference type="ARBA" id="ARBA00023136"/>
    </source>
</evidence>
<dbReference type="EMBL" id="JALNTZ010000006">
    <property type="protein sequence ID" value="KAJ3647685.1"/>
    <property type="molecule type" value="Genomic_DNA"/>
</dbReference>
<organism evidence="13 14">
    <name type="scientific">Zophobas morio</name>
    <dbReference type="NCBI Taxonomy" id="2755281"/>
    <lineage>
        <taxon>Eukaryota</taxon>
        <taxon>Metazoa</taxon>
        <taxon>Ecdysozoa</taxon>
        <taxon>Arthropoda</taxon>
        <taxon>Hexapoda</taxon>
        <taxon>Insecta</taxon>
        <taxon>Pterygota</taxon>
        <taxon>Neoptera</taxon>
        <taxon>Endopterygota</taxon>
        <taxon>Coleoptera</taxon>
        <taxon>Polyphaga</taxon>
        <taxon>Cucujiformia</taxon>
        <taxon>Tenebrionidae</taxon>
        <taxon>Zophobas</taxon>
    </lineage>
</organism>
<keyword evidence="6" id="KW-1133">Transmembrane helix</keyword>
<evidence type="ECO:0000256" key="2">
    <source>
        <dbReference type="ARBA" id="ARBA00007193"/>
    </source>
</evidence>
<dbReference type="Proteomes" id="UP001168821">
    <property type="component" value="Unassembled WGS sequence"/>
</dbReference>
<evidence type="ECO:0000313" key="13">
    <source>
        <dbReference type="EMBL" id="KAJ3647685.1"/>
    </source>
</evidence>
<dbReference type="PANTHER" id="PTHR11690">
    <property type="entry name" value="AMILORIDE-SENSITIVE SODIUM CHANNEL-RELATED"/>
    <property type="match status" value="1"/>
</dbReference>
<name>A0AA38I260_9CUCU</name>
<keyword evidence="3 12" id="KW-0813">Transport</keyword>
<keyword evidence="5 12" id="KW-0812">Transmembrane</keyword>
<dbReference type="PANTHER" id="PTHR11690:SF248">
    <property type="entry name" value="PICKPOCKET 17, ISOFORM A"/>
    <property type="match status" value="1"/>
</dbReference>
<accession>A0AA38I260</accession>
<evidence type="ECO:0000256" key="12">
    <source>
        <dbReference type="RuleBase" id="RU000679"/>
    </source>
</evidence>
<keyword evidence="11 12" id="KW-0407">Ion channel</keyword>
<gene>
    <name evidence="13" type="ORF">Zmor_019549</name>
</gene>
<evidence type="ECO:0000256" key="4">
    <source>
        <dbReference type="ARBA" id="ARBA00022461"/>
    </source>
</evidence>
<dbReference type="InterPro" id="IPR001873">
    <property type="entry name" value="ENaC"/>
</dbReference>
<comment type="caution">
    <text evidence="13">The sequence shown here is derived from an EMBL/GenBank/DDBJ whole genome shotgun (WGS) entry which is preliminary data.</text>
</comment>
<proteinExistence type="inferred from homology"/>
<comment type="similarity">
    <text evidence="2 12">Belongs to the amiloride-sensitive sodium channel (TC 1.A.6) family.</text>
</comment>
<evidence type="ECO:0000256" key="3">
    <source>
        <dbReference type="ARBA" id="ARBA00022448"/>
    </source>
</evidence>
<evidence type="ECO:0000256" key="8">
    <source>
        <dbReference type="ARBA" id="ARBA00023065"/>
    </source>
</evidence>
<evidence type="ECO:0000256" key="1">
    <source>
        <dbReference type="ARBA" id="ARBA00004141"/>
    </source>
</evidence>
<keyword evidence="10 12" id="KW-0739">Sodium transport</keyword>
<keyword evidence="7" id="KW-0915">Sodium</keyword>
<dbReference type="AlphaFoldDB" id="A0AA38I260"/>
<keyword evidence="8 12" id="KW-0406">Ion transport</keyword>
<comment type="subcellular location">
    <subcellularLocation>
        <location evidence="1">Membrane</location>
        <topology evidence="1">Multi-pass membrane protein</topology>
    </subcellularLocation>
</comment>
<keyword evidence="9" id="KW-0472">Membrane</keyword>
<evidence type="ECO:0000256" key="10">
    <source>
        <dbReference type="ARBA" id="ARBA00023201"/>
    </source>
</evidence>
<dbReference type="Gene3D" id="1.10.287.770">
    <property type="entry name" value="YojJ-like"/>
    <property type="match status" value="1"/>
</dbReference>
<evidence type="ECO:0000256" key="5">
    <source>
        <dbReference type="ARBA" id="ARBA00022692"/>
    </source>
</evidence>
<reference evidence="13" key="1">
    <citation type="journal article" date="2023" name="G3 (Bethesda)">
        <title>Whole genome assemblies of Zophobas morio and Tenebrio molitor.</title>
        <authorList>
            <person name="Kaur S."/>
            <person name="Stinson S.A."/>
            <person name="diCenzo G.C."/>
        </authorList>
    </citation>
    <scope>NUCLEOTIDE SEQUENCE</scope>
    <source>
        <strain evidence="13">QUZm001</strain>
    </source>
</reference>
<evidence type="ECO:0000313" key="14">
    <source>
        <dbReference type="Proteomes" id="UP001168821"/>
    </source>
</evidence>